<dbReference type="SUPFAM" id="SSF48452">
    <property type="entry name" value="TPR-like"/>
    <property type="match status" value="4"/>
</dbReference>
<dbReference type="AlphaFoldDB" id="A0AAD4N2E5"/>
<dbReference type="PANTHER" id="PTHR15704:SF7">
    <property type="entry name" value="SUPERKILLER COMPLEX PROTEIN 3"/>
    <property type="match status" value="1"/>
</dbReference>
<dbReference type="PANTHER" id="PTHR15704">
    <property type="entry name" value="SUPERKILLER 3 PROTEIN-RELATED"/>
    <property type="match status" value="1"/>
</dbReference>
<accession>A0AAD4N2E5</accession>
<dbReference type="GO" id="GO:0006401">
    <property type="term" value="P:RNA catabolic process"/>
    <property type="evidence" value="ECO:0007669"/>
    <property type="project" value="InterPro"/>
</dbReference>
<keyword evidence="2 3" id="KW-0802">TPR repeat</keyword>
<evidence type="ECO:0000256" key="2">
    <source>
        <dbReference type="ARBA" id="ARBA00022803"/>
    </source>
</evidence>
<proteinExistence type="predicted"/>
<feature type="repeat" description="TPR" evidence="3">
    <location>
        <begin position="38"/>
        <end position="71"/>
    </location>
</feature>
<dbReference type="GO" id="GO:0055087">
    <property type="term" value="C:Ski complex"/>
    <property type="evidence" value="ECO:0007669"/>
    <property type="project" value="InterPro"/>
</dbReference>
<dbReference type="Pfam" id="PF14559">
    <property type="entry name" value="TPR_19"/>
    <property type="match status" value="1"/>
</dbReference>
<dbReference type="Proteomes" id="UP001201812">
    <property type="component" value="Unassembled WGS sequence"/>
</dbReference>
<dbReference type="Gene3D" id="1.25.40.10">
    <property type="entry name" value="Tetratricopeptide repeat domain"/>
    <property type="match status" value="4"/>
</dbReference>
<dbReference type="InterPro" id="IPR011990">
    <property type="entry name" value="TPR-like_helical_dom_sf"/>
</dbReference>
<dbReference type="InterPro" id="IPR019734">
    <property type="entry name" value="TPR_rpt"/>
</dbReference>
<feature type="repeat" description="TPR" evidence="3">
    <location>
        <begin position="877"/>
        <end position="910"/>
    </location>
</feature>
<organism evidence="5 6">
    <name type="scientific">Ditylenchus destructor</name>
    <dbReference type="NCBI Taxonomy" id="166010"/>
    <lineage>
        <taxon>Eukaryota</taxon>
        <taxon>Metazoa</taxon>
        <taxon>Ecdysozoa</taxon>
        <taxon>Nematoda</taxon>
        <taxon>Chromadorea</taxon>
        <taxon>Rhabditida</taxon>
        <taxon>Tylenchina</taxon>
        <taxon>Tylenchomorpha</taxon>
        <taxon>Sphaerularioidea</taxon>
        <taxon>Anguinidae</taxon>
        <taxon>Anguininae</taxon>
        <taxon>Ditylenchus</taxon>
    </lineage>
</organism>
<keyword evidence="1" id="KW-0677">Repeat</keyword>
<feature type="region of interest" description="Disordered" evidence="4">
    <location>
        <begin position="1166"/>
        <end position="1185"/>
    </location>
</feature>
<gene>
    <name evidence="5" type="ORF">DdX_08447</name>
</gene>
<evidence type="ECO:0000313" key="6">
    <source>
        <dbReference type="Proteomes" id="UP001201812"/>
    </source>
</evidence>
<dbReference type="PROSITE" id="PS50005">
    <property type="entry name" value="TPR"/>
    <property type="match status" value="3"/>
</dbReference>
<dbReference type="InterPro" id="IPR039226">
    <property type="entry name" value="Ski3/TTC37"/>
</dbReference>
<dbReference type="EMBL" id="JAKKPZ010000013">
    <property type="protein sequence ID" value="KAI1714353.1"/>
    <property type="molecule type" value="Genomic_DNA"/>
</dbReference>
<protein>
    <submittedName>
        <fullName evidence="5">Tetratricopeptide repeat protein 37</fullName>
    </submittedName>
</protein>
<keyword evidence="6" id="KW-1185">Reference proteome</keyword>
<name>A0AAD4N2E5_9BILA</name>
<evidence type="ECO:0000256" key="1">
    <source>
        <dbReference type="ARBA" id="ARBA00022737"/>
    </source>
</evidence>
<evidence type="ECO:0000313" key="5">
    <source>
        <dbReference type="EMBL" id="KAI1714353.1"/>
    </source>
</evidence>
<reference evidence="5" key="1">
    <citation type="submission" date="2022-01" db="EMBL/GenBank/DDBJ databases">
        <title>Genome Sequence Resource for Two Populations of Ditylenchus destructor, the Migratory Endoparasitic Phytonematode.</title>
        <authorList>
            <person name="Zhang H."/>
            <person name="Lin R."/>
            <person name="Xie B."/>
        </authorList>
    </citation>
    <scope>NUCLEOTIDE SEQUENCE</scope>
    <source>
        <strain evidence="5">BazhouSP</strain>
    </source>
</reference>
<evidence type="ECO:0000256" key="3">
    <source>
        <dbReference type="PROSITE-ProRule" id="PRU00339"/>
    </source>
</evidence>
<evidence type="ECO:0000256" key="4">
    <source>
        <dbReference type="SAM" id="MobiDB-lite"/>
    </source>
</evidence>
<feature type="repeat" description="TPR" evidence="3">
    <location>
        <begin position="614"/>
        <end position="647"/>
    </location>
</feature>
<feature type="compositionally biased region" description="Polar residues" evidence="4">
    <location>
        <begin position="1166"/>
        <end position="1178"/>
    </location>
</feature>
<comment type="caution">
    <text evidence="5">The sequence shown here is derived from an EMBL/GenBank/DDBJ whole genome shotgun (WGS) entry which is preliminary data.</text>
</comment>
<sequence>MSTPKNILKAIRELIDHGDNKKALDMIQEQLKAGMDDYALLLYAGYTHKELKNFQSAVEFFRKAIDKQREQLQAWQGLYKTITDENWDAPVDDFSLEVVDRLIQSSQSNSDKLADYKRTRQRFLLKLGKFDALLAEKETDLFPNADDRKWAITSLSSTTDKTEARELARRLIARAQQVSENDANFDWVLCTLRSKVSTYDEYSQSVVDHARRFFDHELRQIEHELYSIFGNRLLSSKRGLTSDLRELAELCSKWLSKPNSSLKGQNEFSAKVCKYLASGKLNEAFDFIMQGGDQIEIVPLLAVTLFIYRELGQFNKIIKLMDRIDIAFVPEKLRRPVQEVQIIAKFKLAENDNEFREIVDISKKTFGEDPVQFCSMKLKQIYFKSLIKVGEIRDAVQFETLLKDAFPEDDAVEGCSNANAAFGLRSFLNLHLTGNLDLAREQIRQAMTLENKDRHPADECEDILLLARILVAKGQRQLANTQLVLAAQKDPYNAEVFQVLAENMFATNTDAQKARACAERAKLLNPASEKIAKLLHDIYVKQNIDDSTRLSSLHSLLLERPNSEWALRQSALIEVNLGKLDLAVEKIQKLIRARSNATDSTPEGQFDESKREMCALWIFLSEAYKQKGNLQSAVRACKSALDIDPGNYTAKLQLIQLHQGMGHYELAIDIGTELLSPDTTLALAENLRSHAEIIHTHSLVLYVTDESRTTQEQMERLSDIFDLLAKLLQESSTNCVLLQKMVAQMMGLLLSFNDCILTNCIDNLNLTQFPFPINSRLDVFKCKIRCLTRIVNERPTANSVWNELALAFLALHQHQPDEKLLDKCVECLRNAILSTKSRLKRSEYWCTLGKIFLQAQDNYPKAQHCLIRAIQLNKHSDSAWCLLALLYLKLNLLNEALRAMNQAQKINPQLMEAWIAHALHADLTNDPETMDLFRHSIVLKPTETSIRKYAYYLMNYLRAGKVMDEGTMINFDTIKDLYYRCEHENHFMHAIALLAEHFWYLDEAASYVNSIKDHSLNGLETNRTRIHIKSQCNAPNCSNQSEHIKSLKKLYDMSLSDLKDLLLATPPMKSLFNAISLNDVAEFGRNYKSNYYPLLATSMIVFNLTLTPEIFAVVESVRPLHKLADVYPPGMQSSKPEELLCQQQSEEDKVMVRHDHLSDKLFELLKQQSEQDPTSNAEVTKESSS</sequence>
<dbReference type="Pfam" id="PF13181">
    <property type="entry name" value="TPR_8"/>
    <property type="match status" value="2"/>
</dbReference>
<dbReference type="SMART" id="SM00028">
    <property type="entry name" value="TPR"/>
    <property type="match status" value="5"/>
</dbReference>